<evidence type="ECO:0000313" key="2">
    <source>
        <dbReference type="EMBL" id="BCR04213.1"/>
    </source>
</evidence>
<evidence type="ECO:0000313" key="3">
    <source>
        <dbReference type="Proteomes" id="UP001319827"/>
    </source>
</evidence>
<sequence length="57" mass="6902">MLERHSTRQDPRKSSPAPLRRPKEEGHKQQVRDLILSPLWERFPRAIKERWLDQLTS</sequence>
<organism evidence="2 3">
    <name type="scientific">Desulfuromonas versatilis</name>
    <dbReference type="NCBI Taxonomy" id="2802975"/>
    <lineage>
        <taxon>Bacteria</taxon>
        <taxon>Pseudomonadati</taxon>
        <taxon>Thermodesulfobacteriota</taxon>
        <taxon>Desulfuromonadia</taxon>
        <taxon>Desulfuromonadales</taxon>
        <taxon>Desulfuromonadaceae</taxon>
        <taxon>Desulfuromonas</taxon>
    </lineage>
</organism>
<evidence type="ECO:0000256" key="1">
    <source>
        <dbReference type="SAM" id="MobiDB-lite"/>
    </source>
</evidence>
<dbReference type="Proteomes" id="UP001319827">
    <property type="component" value="Chromosome"/>
</dbReference>
<dbReference type="RefSeq" id="WP_221251625.1">
    <property type="nucleotide sequence ID" value="NZ_AP024355.1"/>
</dbReference>
<accession>A0ABM8HQS8</accession>
<keyword evidence="3" id="KW-1185">Reference proteome</keyword>
<reference evidence="2 3" key="1">
    <citation type="journal article" date="2016" name="C (Basel)">
        <title>Selective Growth of and Electricity Production by Marine Exoelectrogenic Bacteria in Self-Aggregated Hydrogel of Microbially Reduced Graphene Oxide.</title>
        <authorList>
            <person name="Yoshida N."/>
            <person name="Goto Y."/>
            <person name="Miyata Y."/>
        </authorList>
    </citation>
    <scope>NUCLEOTIDE SEQUENCE [LARGE SCALE GENOMIC DNA]</scope>
    <source>
        <strain evidence="2 3">NIT-T3</strain>
    </source>
</reference>
<gene>
    <name evidence="2" type="ORF">DESUT3_12820</name>
</gene>
<dbReference type="EMBL" id="AP024355">
    <property type="protein sequence ID" value="BCR04213.1"/>
    <property type="molecule type" value="Genomic_DNA"/>
</dbReference>
<reference evidence="2 3" key="2">
    <citation type="journal article" date="2021" name="Int. J. Syst. Evol. Microbiol.">
        <title>Isolation and Polyphasic Characterization of Desulfuromonas versatilis sp. Nov., an Electrogenic Bacteria Capable of Versatile Metabolism Isolated from a Graphene Oxide-Reducing Enrichment Culture.</title>
        <authorList>
            <person name="Xie L."/>
            <person name="Yoshida N."/>
            <person name="Ishii S."/>
            <person name="Meng L."/>
        </authorList>
    </citation>
    <scope>NUCLEOTIDE SEQUENCE [LARGE SCALE GENOMIC DNA]</scope>
    <source>
        <strain evidence="2 3">NIT-T3</strain>
    </source>
</reference>
<feature type="compositionally biased region" description="Basic and acidic residues" evidence="1">
    <location>
        <begin position="1"/>
        <end position="13"/>
    </location>
</feature>
<name>A0ABM8HQS8_9BACT</name>
<protein>
    <submittedName>
        <fullName evidence="2">Uncharacterized protein</fullName>
    </submittedName>
</protein>
<feature type="compositionally biased region" description="Basic and acidic residues" evidence="1">
    <location>
        <begin position="21"/>
        <end position="30"/>
    </location>
</feature>
<feature type="region of interest" description="Disordered" evidence="1">
    <location>
        <begin position="1"/>
        <end position="30"/>
    </location>
</feature>
<proteinExistence type="predicted"/>